<reference evidence="2 3" key="1">
    <citation type="submission" date="2021-12" db="EMBL/GenBank/DDBJ databases">
        <title>Genome seq of P8.</title>
        <authorList>
            <person name="Seo T."/>
        </authorList>
    </citation>
    <scope>NUCLEOTIDE SEQUENCE [LARGE SCALE GENOMIC DNA]</scope>
    <source>
        <strain evidence="2 3">P8</strain>
    </source>
</reference>
<organism evidence="2 3">
    <name type="scientific">Pelomonas cellulosilytica</name>
    <dbReference type="NCBI Taxonomy" id="2906762"/>
    <lineage>
        <taxon>Bacteria</taxon>
        <taxon>Pseudomonadati</taxon>
        <taxon>Pseudomonadota</taxon>
        <taxon>Betaproteobacteria</taxon>
        <taxon>Burkholderiales</taxon>
        <taxon>Sphaerotilaceae</taxon>
        <taxon>Roseateles</taxon>
    </lineage>
</organism>
<dbReference type="InterPro" id="IPR021333">
    <property type="entry name" value="DUF2946"/>
</dbReference>
<sequence>MRRRPWTPAVWLVIATLMAVALAPAISHAIELHRGWRWADLCVSPLAREAGTDTQAPRDDARWVHAFQHCGYCALQLPMQSLPRTPGVSFAATARSAELPLPDRPAMPVSPWSRAQPRAPPVDQRRPGWVVL</sequence>
<dbReference type="Proteomes" id="UP001200741">
    <property type="component" value="Unassembled WGS sequence"/>
</dbReference>
<accession>A0ABS8Y291</accession>
<comment type="caution">
    <text evidence="2">The sequence shown here is derived from an EMBL/GenBank/DDBJ whole genome shotgun (WGS) entry which is preliminary data.</text>
</comment>
<dbReference type="RefSeq" id="WP_233375598.1">
    <property type="nucleotide sequence ID" value="NZ_JAJTWU010000018.1"/>
</dbReference>
<dbReference type="Pfam" id="PF11162">
    <property type="entry name" value="DUF2946"/>
    <property type="match status" value="1"/>
</dbReference>
<proteinExistence type="predicted"/>
<dbReference type="EMBL" id="JAJTWU010000018">
    <property type="protein sequence ID" value="MCE4558155.1"/>
    <property type="molecule type" value="Genomic_DNA"/>
</dbReference>
<evidence type="ECO:0000313" key="2">
    <source>
        <dbReference type="EMBL" id="MCE4558155.1"/>
    </source>
</evidence>
<name>A0ABS8Y291_9BURK</name>
<protein>
    <submittedName>
        <fullName evidence="2">DUF2946 domain-containing protein</fullName>
    </submittedName>
</protein>
<feature type="region of interest" description="Disordered" evidence="1">
    <location>
        <begin position="99"/>
        <end position="132"/>
    </location>
</feature>
<keyword evidence="3" id="KW-1185">Reference proteome</keyword>
<gene>
    <name evidence="2" type="ORF">LXT13_27605</name>
</gene>
<evidence type="ECO:0000256" key="1">
    <source>
        <dbReference type="SAM" id="MobiDB-lite"/>
    </source>
</evidence>
<evidence type="ECO:0000313" key="3">
    <source>
        <dbReference type="Proteomes" id="UP001200741"/>
    </source>
</evidence>